<keyword evidence="8" id="KW-0028">Amino-acid biosynthesis</keyword>
<dbReference type="InterPro" id="IPR017932">
    <property type="entry name" value="GATase_2_dom"/>
</dbReference>
<sequence>MCGIFGIIAGSARSREQLQAAVGTGLDRIRHRGPDGQGIWVSPDARVGFGHVRLSVIDLSTGDQPMHSADGRYTIIYNGEVYNYLELREELGAENFRTSSDTEVILRAFMKWGPQSVTRLRGMFAFAIWDQREQRLFMARDRFGIKPLYWAQTRQGLVFGSEMKALRPFLDQPRVNGAALSDYFSFQFCLGEKTLLEAVQQLPAAHHAFVSPGEAPRPQRYWEVHYDIDFNHSEKWFTERLQELMHDSVRMHMRADVEVGSYVSGGVDSSLVAAMAREARPEGRFQGFNGRFTDGPDFDESHYARALAEERGMQLHVADIGERDFVDNIRKVIWHLDQPTAGPGSFPQYMVSRKVSEHVKVVLGGQGGDEIFGGYARYLVAYFEQCIKGAIEGTLHDGNYIVTYESIIPNLQTLRQYKPMIKEFWAGGVFEERDARYWRLVNRANTFGDALAPGAIDRAATFAEFQHIFWGENVGKESYFDSMTHFDFKTLLPALLQVEDRMAMAHGVESRVPFLDHPLVEFAATVPADVKFKDGELKRLLKHVFTPKLPEAISNRKDKMGFPVPLTLWLRQGGAAAEFVRDVFSSRAARERSYLSRPVDLDQVLSGQSVYSRNLWALLSLELWHQSFIDGDGLAA</sequence>
<evidence type="ECO:0000256" key="4">
    <source>
        <dbReference type="ARBA" id="ARBA00022741"/>
    </source>
</evidence>
<evidence type="ECO:0000256" key="3">
    <source>
        <dbReference type="ARBA" id="ARBA00012737"/>
    </source>
</evidence>
<evidence type="ECO:0000256" key="5">
    <source>
        <dbReference type="ARBA" id="ARBA00022840"/>
    </source>
</evidence>
<dbReference type="RefSeq" id="WP_135285223.1">
    <property type="nucleotide sequence ID" value="NZ_SMLL01000004.1"/>
</dbReference>
<organism evidence="11 12">
    <name type="scientific">Ramlibacter rhizophilus</name>
    <dbReference type="NCBI Taxonomy" id="1781167"/>
    <lineage>
        <taxon>Bacteria</taxon>
        <taxon>Pseudomonadati</taxon>
        <taxon>Pseudomonadota</taxon>
        <taxon>Betaproteobacteria</taxon>
        <taxon>Burkholderiales</taxon>
        <taxon>Comamonadaceae</taxon>
        <taxon>Ramlibacter</taxon>
    </lineage>
</organism>
<dbReference type="InterPro" id="IPR033738">
    <property type="entry name" value="AsnB_N"/>
</dbReference>
<dbReference type="NCBIfam" id="TIGR01536">
    <property type="entry name" value="asn_synth_AEB"/>
    <property type="match status" value="1"/>
</dbReference>
<dbReference type="Gene3D" id="3.40.50.620">
    <property type="entry name" value="HUPs"/>
    <property type="match status" value="1"/>
</dbReference>
<evidence type="ECO:0000313" key="12">
    <source>
        <dbReference type="Proteomes" id="UP000297564"/>
    </source>
</evidence>
<dbReference type="AlphaFoldDB" id="A0A4Z0BLK7"/>
<keyword evidence="4 9" id="KW-0547">Nucleotide-binding</keyword>
<dbReference type="Gene3D" id="3.60.20.10">
    <property type="entry name" value="Glutamine Phosphoribosylpyrophosphate, subunit 1, domain 1"/>
    <property type="match status" value="1"/>
</dbReference>
<dbReference type="Proteomes" id="UP000297564">
    <property type="component" value="Unassembled WGS sequence"/>
</dbReference>
<dbReference type="SUPFAM" id="SSF52402">
    <property type="entry name" value="Adenine nucleotide alpha hydrolases-like"/>
    <property type="match status" value="1"/>
</dbReference>
<accession>A0A4Z0BLK7</accession>
<comment type="similarity">
    <text evidence="2">Belongs to the asparagine synthetase family.</text>
</comment>
<keyword evidence="12" id="KW-1185">Reference proteome</keyword>
<feature type="domain" description="Glutamine amidotransferase type-2" evidence="10">
    <location>
        <begin position="2"/>
        <end position="213"/>
    </location>
</feature>
<dbReference type="InterPro" id="IPR051786">
    <property type="entry name" value="ASN_synthetase/amidase"/>
</dbReference>
<proteinExistence type="inferred from homology"/>
<dbReference type="Pfam" id="PF00733">
    <property type="entry name" value="Asn_synthase"/>
    <property type="match status" value="1"/>
</dbReference>
<evidence type="ECO:0000259" key="10">
    <source>
        <dbReference type="PROSITE" id="PS51278"/>
    </source>
</evidence>
<evidence type="ECO:0000256" key="8">
    <source>
        <dbReference type="PIRSR" id="PIRSR001589-1"/>
    </source>
</evidence>
<dbReference type="PIRSF" id="PIRSF001589">
    <property type="entry name" value="Asn_synthetase_glu-h"/>
    <property type="match status" value="1"/>
</dbReference>
<keyword evidence="5 9" id="KW-0067">ATP-binding</keyword>
<dbReference type="GO" id="GO:0006529">
    <property type="term" value="P:asparagine biosynthetic process"/>
    <property type="evidence" value="ECO:0007669"/>
    <property type="project" value="UniProtKB-KW"/>
</dbReference>
<feature type="active site" description="For GATase activity" evidence="8">
    <location>
        <position position="2"/>
    </location>
</feature>
<evidence type="ECO:0000313" key="11">
    <source>
        <dbReference type="EMBL" id="TFY99680.1"/>
    </source>
</evidence>
<dbReference type="InterPro" id="IPR001962">
    <property type="entry name" value="Asn_synthase"/>
</dbReference>
<dbReference type="GO" id="GO:0005829">
    <property type="term" value="C:cytosol"/>
    <property type="evidence" value="ECO:0007669"/>
    <property type="project" value="TreeGrafter"/>
</dbReference>
<dbReference type="InterPro" id="IPR014729">
    <property type="entry name" value="Rossmann-like_a/b/a_fold"/>
</dbReference>
<feature type="binding site" evidence="9">
    <location>
        <position position="101"/>
    </location>
    <ligand>
        <name>L-glutamine</name>
        <dbReference type="ChEBI" id="CHEBI:58359"/>
    </ligand>
</feature>
<keyword evidence="11" id="KW-0436">Ligase</keyword>
<evidence type="ECO:0000256" key="6">
    <source>
        <dbReference type="ARBA" id="ARBA00022962"/>
    </source>
</evidence>
<evidence type="ECO:0000256" key="7">
    <source>
        <dbReference type="ARBA" id="ARBA00048741"/>
    </source>
</evidence>
<dbReference type="PROSITE" id="PS51278">
    <property type="entry name" value="GATASE_TYPE_2"/>
    <property type="match status" value="1"/>
</dbReference>
<dbReference type="EC" id="6.3.5.4" evidence="3"/>
<evidence type="ECO:0000256" key="2">
    <source>
        <dbReference type="ARBA" id="ARBA00005752"/>
    </source>
</evidence>
<evidence type="ECO:0000256" key="1">
    <source>
        <dbReference type="ARBA" id="ARBA00005187"/>
    </source>
</evidence>
<dbReference type="PANTHER" id="PTHR43284">
    <property type="entry name" value="ASPARAGINE SYNTHETASE (GLUTAMINE-HYDROLYZING)"/>
    <property type="match status" value="1"/>
</dbReference>
<name>A0A4Z0BLK7_9BURK</name>
<dbReference type="SUPFAM" id="SSF56235">
    <property type="entry name" value="N-terminal nucleophile aminohydrolases (Ntn hydrolases)"/>
    <property type="match status" value="1"/>
</dbReference>
<comment type="caution">
    <text evidence="11">The sequence shown here is derived from an EMBL/GenBank/DDBJ whole genome shotgun (WGS) entry which is preliminary data.</text>
</comment>
<reference evidence="11 12" key="1">
    <citation type="submission" date="2019-03" db="EMBL/GenBank/DDBJ databases">
        <title>Ramlibacter rhizophilus CCTCC AB2015357, whole genome shotgun sequence.</title>
        <authorList>
            <person name="Zhang X."/>
            <person name="Feng G."/>
            <person name="Zhu H."/>
        </authorList>
    </citation>
    <scope>NUCLEOTIDE SEQUENCE [LARGE SCALE GENOMIC DNA]</scope>
    <source>
        <strain evidence="11 12">CCTCC AB2015357</strain>
    </source>
</reference>
<dbReference type="CDD" id="cd00712">
    <property type="entry name" value="AsnB"/>
    <property type="match status" value="1"/>
</dbReference>
<gene>
    <name evidence="11" type="primary">asnB</name>
    <name evidence="11" type="ORF">EZ242_11070</name>
</gene>
<evidence type="ECO:0000256" key="9">
    <source>
        <dbReference type="PIRSR" id="PIRSR001589-2"/>
    </source>
</evidence>
<keyword evidence="6 8" id="KW-0315">Glutamine amidotransferase</keyword>
<dbReference type="CDD" id="cd01991">
    <property type="entry name" value="Asn_synthase_B_C"/>
    <property type="match status" value="1"/>
</dbReference>
<dbReference type="GO" id="GO:0004066">
    <property type="term" value="F:asparagine synthase (glutamine-hydrolyzing) activity"/>
    <property type="evidence" value="ECO:0007669"/>
    <property type="project" value="UniProtKB-EC"/>
</dbReference>
<dbReference type="InterPro" id="IPR006426">
    <property type="entry name" value="Asn_synth_AEB"/>
</dbReference>
<dbReference type="EMBL" id="SMLL01000004">
    <property type="protein sequence ID" value="TFY99680.1"/>
    <property type="molecule type" value="Genomic_DNA"/>
</dbReference>
<dbReference type="Pfam" id="PF13537">
    <property type="entry name" value="GATase_7"/>
    <property type="match status" value="1"/>
</dbReference>
<dbReference type="InterPro" id="IPR029055">
    <property type="entry name" value="Ntn_hydrolases_N"/>
</dbReference>
<dbReference type="GO" id="GO:0005524">
    <property type="term" value="F:ATP binding"/>
    <property type="evidence" value="ECO:0007669"/>
    <property type="project" value="UniProtKB-KW"/>
</dbReference>
<protein>
    <recommendedName>
        <fullName evidence="3">asparagine synthase (glutamine-hydrolyzing)</fullName>
        <ecNumber evidence="3">6.3.5.4</ecNumber>
    </recommendedName>
</protein>
<comment type="catalytic activity">
    <reaction evidence="7">
        <text>L-aspartate + L-glutamine + ATP + H2O = L-asparagine + L-glutamate + AMP + diphosphate + H(+)</text>
        <dbReference type="Rhea" id="RHEA:12228"/>
        <dbReference type="ChEBI" id="CHEBI:15377"/>
        <dbReference type="ChEBI" id="CHEBI:15378"/>
        <dbReference type="ChEBI" id="CHEBI:29985"/>
        <dbReference type="ChEBI" id="CHEBI:29991"/>
        <dbReference type="ChEBI" id="CHEBI:30616"/>
        <dbReference type="ChEBI" id="CHEBI:33019"/>
        <dbReference type="ChEBI" id="CHEBI:58048"/>
        <dbReference type="ChEBI" id="CHEBI:58359"/>
        <dbReference type="ChEBI" id="CHEBI:456215"/>
        <dbReference type="EC" id="6.3.5.4"/>
    </reaction>
</comment>
<dbReference type="OrthoDB" id="9763290at2"/>
<dbReference type="PANTHER" id="PTHR43284:SF1">
    <property type="entry name" value="ASPARAGINE SYNTHETASE"/>
    <property type="match status" value="1"/>
</dbReference>
<comment type="pathway">
    <text evidence="1">Amino-acid biosynthesis; L-asparagine biosynthesis; L-asparagine from L-aspartate (L-Gln route): step 1/1.</text>
</comment>
<keyword evidence="8" id="KW-0061">Asparagine biosynthesis</keyword>